<sequence length="96" mass="10434">MSELPPDVERLRILEVYLRLQLGAVQARIADPDGGAVGSESGWTIQFMPSPVGTSRGYLHHASCFMGGGRRLTRNQARKVLGMPEVMACDACHPDP</sequence>
<gene>
    <name evidence="1" type="ORF">ADL28_44545</name>
</gene>
<dbReference type="OrthoDB" id="4220183at2"/>
<protein>
    <submittedName>
        <fullName evidence="1">Uncharacterized protein</fullName>
    </submittedName>
</protein>
<dbReference type="Pfam" id="PF19746">
    <property type="entry name" value="DUF6233"/>
    <property type="match status" value="1"/>
</dbReference>
<dbReference type="EMBL" id="LLZJ01000436">
    <property type="protein sequence ID" value="KUL42848.1"/>
    <property type="molecule type" value="Genomic_DNA"/>
</dbReference>
<dbReference type="AlphaFoldDB" id="A0A0X3VDT4"/>
<reference evidence="2" key="1">
    <citation type="submission" date="2015-10" db="EMBL/GenBank/DDBJ databases">
        <authorList>
            <person name="Ju K.-S."/>
            <person name="Doroghazi J.R."/>
            <person name="Metcalf W.W."/>
        </authorList>
    </citation>
    <scope>NUCLEOTIDE SEQUENCE [LARGE SCALE GENOMIC DNA]</scope>
    <source>
        <strain evidence="2">NRRL F-8817</strain>
    </source>
</reference>
<dbReference type="InterPro" id="IPR046200">
    <property type="entry name" value="DUF6233"/>
</dbReference>
<accession>A0A0X3VDT4</accession>
<dbReference type="RefSeq" id="WP_156107874.1">
    <property type="nucleotide sequence ID" value="NZ_LLZJ01000436.1"/>
</dbReference>
<evidence type="ECO:0000313" key="1">
    <source>
        <dbReference type="EMBL" id="KUL42848.1"/>
    </source>
</evidence>
<comment type="caution">
    <text evidence="1">The sequence shown here is derived from an EMBL/GenBank/DDBJ whole genome shotgun (WGS) entry which is preliminary data.</text>
</comment>
<proteinExistence type="predicted"/>
<organism evidence="1 2">
    <name type="scientific">Streptomyces violaceusniger</name>
    <dbReference type="NCBI Taxonomy" id="68280"/>
    <lineage>
        <taxon>Bacteria</taxon>
        <taxon>Bacillati</taxon>
        <taxon>Actinomycetota</taxon>
        <taxon>Actinomycetes</taxon>
        <taxon>Kitasatosporales</taxon>
        <taxon>Streptomycetaceae</taxon>
        <taxon>Streptomyces</taxon>
        <taxon>Streptomyces violaceusniger group</taxon>
    </lineage>
</organism>
<evidence type="ECO:0000313" key="2">
    <source>
        <dbReference type="Proteomes" id="UP000053413"/>
    </source>
</evidence>
<name>A0A0X3VDT4_STRVO</name>
<dbReference type="Proteomes" id="UP000053413">
    <property type="component" value="Unassembled WGS sequence"/>
</dbReference>